<name>A0A8H6VVC5_9AGAR</name>
<evidence type="ECO:0000313" key="3">
    <source>
        <dbReference type="Proteomes" id="UP000636479"/>
    </source>
</evidence>
<dbReference type="GeneID" id="59349804"/>
<evidence type="ECO:0000256" key="1">
    <source>
        <dbReference type="SAM" id="MobiDB-lite"/>
    </source>
</evidence>
<feature type="compositionally biased region" description="Acidic residues" evidence="1">
    <location>
        <begin position="361"/>
        <end position="373"/>
    </location>
</feature>
<dbReference type="OrthoDB" id="3216537at2759"/>
<protein>
    <submittedName>
        <fullName evidence="2">Uncharacterized protein</fullName>
    </submittedName>
</protein>
<keyword evidence="3" id="KW-1185">Reference proteome</keyword>
<proteinExistence type="predicted"/>
<reference evidence="2" key="1">
    <citation type="submission" date="2020-05" db="EMBL/GenBank/DDBJ databases">
        <title>Mycena genomes resolve the evolution of fungal bioluminescence.</title>
        <authorList>
            <person name="Tsai I.J."/>
        </authorList>
    </citation>
    <scope>NUCLEOTIDE SEQUENCE</scope>
    <source>
        <strain evidence="2">171206Taipei</strain>
    </source>
</reference>
<feature type="region of interest" description="Disordered" evidence="1">
    <location>
        <begin position="325"/>
        <end position="378"/>
    </location>
</feature>
<dbReference type="AlphaFoldDB" id="A0A8H6VVC5"/>
<dbReference type="RefSeq" id="XP_037216682.1">
    <property type="nucleotide sequence ID" value="XM_037367288.1"/>
</dbReference>
<gene>
    <name evidence="2" type="ORF">MIND_01071200</name>
</gene>
<evidence type="ECO:0000313" key="2">
    <source>
        <dbReference type="EMBL" id="KAF7295319.1"/>
    </source>
</evidence>
<organism evidence="2 3">
    <name type="scientific">Mycena indigotica</name>
    <dbReference type="NCBI Taxonomy" id="2126181"/>
    <lineage>
        <taxon>Eukaryota</taxon>
        <taxon>Fungi</taxon>
        <taxon>Dikarya</taxon>
        <taxon>Basidiomycota</taxon>
        <taxon>Agaricomycotina</taxon>
        <taxon>Agaricomycetes</taxon>
        <taxon>Agaricomycetidae</taxon>
        <taxon>Agaricales</taxon>
        <taxon>Marasmiineae</taxon>
        <taxon>Mycenaceae</taxon>
        <taxon>Mycena</taxon>
    </lineage>
</organism>
<dbReference type="EMBL" id="JACAZF010000009">
    <property type="protein sequence ID" value="KAF7295319.1"/>
    <property type="molecule type" value="Genomic_DNA"/>
</dbReference>
<feature type="compositionally biased region" description="Basic and acidic residues" evidence="1">
    <location>
        <begin position="345"/>
        <end position="360"/>
    </location>
</feature>
<sequence>MSNANERGQVVLHCQLTPPRIPFLDLYPPLRASGSIPGTARTSPGYSSSALALHWMRDRDFQCLVLKLRSVSLQAAHVVNASRKSKHHARNVENALRKAGAIPLPIAKNFDLQHASNIMPLSGLVHSSLDLYGIIALAPSLTSLNFLKTLLTLKNEEYQRAVDVTGSNATKPPLFDNSDELLNPELELVVLHPTYFAFGDGIPYFEESAGGHLIFDRDTQSVLIKTDDGQTFPYRPFRPHSKRLKFEQLNVFFFVINAHGKFSAHQKSYGSDGFSQRTRAIIEATKEVYEQLFFRPKPTPGSRGESEDQAAAEIWEVQKRLKQERIDAAPTRSSDRQRARTIVASDRHGEITEEGIHLEEYDQSSSDDDDLSEPGDLSNDEVEKLQAIIDDPTSKQEDRLAAITMLLHGPEPLPLPVLPGVSVPPSATGLDHIKQIYG</sequence>
<feature type="compositionally biased region" description="Basic and acidic residues" evidence="1">
    <location>
        <begin position="325"/>
        <end position="338"/>
    </location>
</feature>
<comment type="caution">
    <text evidence="2">The sequence shown here is derived from an EMBL/GenBank/DDBJ whole genome shotgun (WGS) entry which is preliminary data.</text>
</comment>
<dbReference type="Proteomes" id="UP000636479">
    <property type="component" value="Unassembled WGS sequence"/>
</dbReference>
<accession>A0A8H6VVC5</accession>